<accession>A0A5C3N8A5</accession>
<evidence type="ECO:0000313" key="3">
    <source>
        <dbReference type="EMBL" id="TFK53573.1"/>
    </source>
</evidence>
<dbReference type="InterPro" id="IPR053065">
    <property type="entry name" value="Archenteron_Induction-Rel"/>
</dbReference>
<dbReference type="STRING" id="5364.A0A5C3N8A5"/>
<dbReference type="PANTHER" id="PTHR36853:SF1">
    <property type="entry name" value="DUF3844 DOMAIN-CONTAINING PROTEIN"/>
    <property type="match status" value="1"/>
</dbReference>
<feature type="domain" description="Vacuolar sorting protein Vps3844 C-terminal" evidence="2">
    <location>
        <begin position="202"/>
        <end position="299"/>
    </location>
</feature>
<dbReference type="AlphaFoldDB" id="A0A5C3N8A5"/>
<gene>
    <name evidence="3" type="ORF">OE88DRAFT_1717789</name>
</gene>
<organism evidence="3 4">
    <name type="scientific">Heliocybe sulcata</name>
    <dbReference type="NCBI Taxonomy" id="5364"/>
    <lineage>
        <taxon>Eukaryota</taxon>
        <taxon>Fungi</taxon>
        <taxon>Dikarya</taxon>
        <taxon>Basidiomycota</taxon>
        <taxon>Agaricomycotina</taxon>
        <taxon>Agaricomycetes</taxon>
        <taxon>Gloeophyllales</taxon>
        <taxon>Gloeophyllaceae</taxon>
        <taxon>Heliocybe</taxon>
    </lineage>
</organism>
<evidence type="ECO:0000313" key="4">
    <source>
        <dbReference type="Proteomes" id="UP000305948"/>
    </source>
</evidence>
<evidence type="ECO:0000256" key="1">
    <source>
        <dbReference type="SAM" id="Phobius"/>
    </source>
</evidence>
<keyword evidence="1" id="KW-0812">Transmembrane</keyword>
<reference evidence="3 4" key="1">
    <citation type="journal article" date="2019" name="Nat. Ecol. Evol.">
        <title>Megaphylogeny resolves global patterns of mushroom evolution.</title>
        <authorList>
            <person name="Varga T."/>
            <person name="Krizsan K."/>
            <person name="Foldi C."/>
            <person name="Dima B."/>
            <person name="Sanchez-Garcia M."/>
            <person name="Sanchez-Ramirez S."/>
            <person name="Szollosi G.J."/>
            <person name="Szarkandi J.G."/>
            <person name="Papp V."/>
            <person name="Albert L."/>
            <person name="Andreopoulos W."/>
            <person name="Angelini C."/>
            <person name="Antonin V."/>
            <person name="Barry K.W."/>
            <person name="Bougher N.L."/>
            <person name="Buchanan P."/>
            <person name="Buyck B."/>
            <person name="Bense V."/>
            <person name="Catcheside P."/>
            <person name="Chovatia M."/>
            <person name="Cooper J."/>
            <person name="Damon W."/>
            <person name="Desjardin D."/>
            <person name="Finy P."/>
            <person name="Geml J."/>
            <person name="Haridas S."/>
            <person name="Hughes K."/>
            <person name="Justo A."/>
            <person name="Karasinski D."/>
            <person name="Kautmanova I."/>
            <person name="Kiss B."/>
            <person name="Kocsube S."/>
            <person name="Kotiranta H."/>
            <person name="LaButti K.M."/>
            <person name="Lechner B.E."/>
            <person name="Liimatainen K."/>
            <person name="Lipzen A."/>
            <person name="Lukacs Z."/>
            <person name="Mihaltcheva S."/>
            <person name="Morgado L.N."/>
            <person name="Niskanen T."/>
            <person name="Noordeloos M.E."/>
            <person name="Ohm R.A."/>
            <person name="Ortiz-Santana B."/>
            <person name="Ovrebo C."/>
            <person name="Racz N."/>
            <person name="Riley R."/>
            <person name="Savchenko A."/>
            <person name="Shiryaev A."/>
            <person name="Soop K."/>
            <person name="Spirin V."/>
            <person name="Szebenyi C."/>
            <person name="Tomsovsky M."/>
            <person name="Tulloss R.E."/>
            <person name="Uehling J."/>
            <person name="Grigoriev I.V."/>
            <person name="Vagvolgyi C."/>
            <person name="Papp T."/>
            <person name="Martin F.M."/>
            <person name="Miettinen O."/>
            <person name="Hibbett D.S."/>
            <person name="Nagy L.G."/>
        </authorList>
    </citation>
    <scope>NUCLEOTIDE SEQUENCE [LARGE SCALE GENOMIC DNA]</scope>
    <source>
        <strain evidence="3 4">OMC1185</strain>
    </source>
</reference>
<dbReference type="Proteomes" id="UP000305948">
    <property type="component" value="Unassembled WGS sequence"/>
</dbReference>
<protein>
    <recommendedName>
        <fullName evidence="2">Vacuolar sorting protein Vps3844 C-terminal domain-containing protein</fullName>
    </recommendedName>
</protein>
<proteinExistence type="predicted"/>
<dbReference type="PANTHER" id="PTHR36853">
    <property type="entry name" value="EXPRESSED PROTEIN"/>
    <property type="match status" value="1"/>
</dbReference>
<evidence type="ECO:0000259" key="2">
    <source>
        <dbReference type="Pfam" id="PF12955"/>
    </source>
</evidence>
<name>A0A5C3N8A5_9AGAM</name>
<dbReference type="InterPro" id="IPR024382">
    <property type="entry name" value="Vps3844_C"/>
</dbReference>
<feature type="transmembrane region" description="Helical" evidence="1">
    <location>
        <begin position="265"/>
        <end position="289"/>
    </location>
</feature>
<dbReference type="EMBL" id="ML213507">
    <property type="protein sequence ID" value="TFK53573.1"/>
    <property type="molecule type" value="Genomic_DNA"/>
</dbReference>
<dbReference type="OrthoDB" id="5583277at2759"/>
<keyword evidence="1" id="KW-0472">Membrane</keyword>
<sequence length="309" mass="32877">MGTVESTNDFVGKGGDALLVTLSEEDSTEAIPESLQPAVTAPDSFWRYHADSLVERYLSRASRVYSSIYSSSYSSPLSLGIPRLLDTWTLTKPTKATETFIEEVAALVDFLETPSEDGEPKFGAFDLQGLHEVKAHYGADSEQYQSAKETLNAFFQSALAKPNLNFAIVTHPSSAMNAKRQPPPSQSPLPMPQEPIGSFARCFQSESACVNGTSSCSDHGACVQAKAQGQGGCWVCACAATRSEKGKVETWAGQACERKDVSGPFVLLTGTVITLILLIAGSVGLLFGIDADKLPSTLTGAVAPGLKRD</sequence>
<keyword evidence="4" id="KW-1185">Reference proteome</keyword>
<dbReference type="GO" id="GO:0005783">
    <property type="term" value="C:endoplasmic reticulum"/>
    <property type="evidence" value="ECO:0007669"/>
    <property type="project" value="TreeGrafter"/>
</dbReference>
<keyword evidence="1" id="KW-1133">Transmembrane helix</keyword>
<dbReference type="Pfam" id="PF12955">
    <property type="entry name" value="Vps3844_C"/>
    <property type="match status" value="1"/>
</dbReference>